<comment type="caution">
    <text evidence="1">The sequence shown here is derived from an EMBL/GenBank/DDBJ whole genome shotgun (WGS) entry which is preliminary data.</text>
</comment>
<dbReference type="EMBL" id="CAKLBY020000224">
    <property type="protein sequence ID" value="CAK7936261.1"/>
    <property type="molecule type" value="Genomic_DNA"/>
</dbReference>
<dbReference type="AlphaFoldDB" id="A0AAV1UNU4"/>
<reference evidence="1" key="1">
    <citation type="submission" date="2024-01" db="EMBL/GenBank/DDBJ databases">
        <authorList>
            <person name="Webb A."/>
        </authorList>
    </citation>
    <scope>NUCLEOTIDE SEQUENCE</scope>
    <source>
        <strain evidence="1">Pm1</strain>
    </source>
</reference>
<sequence>MIKALPAVRSDTKDHGSGISRCWRGLEEAVPGRRIGKDRTGMLGAESSPVEGPTSGQFGIIVYKKTTMGPYTYPNLMQFPSASSCSISTSSDTRFTSEEVDVSSLDLTSAQSLVPYVTKENLGDLCGGRRFV</sequence>
<gene>
    <name evidence="1" type="ORF">PM001_LOCUS21411</name>
</gene>
<dbReference type="Proteomes" id="UP001162060">
    <property type="component" value="Unassembled WGS sequence"/>
</dbReference>
<protein>
    <submittedName>
        <fullName evidence="1">Uncharacterized protein</fullName>
    </submittedName>
</protein>
<name>A0AAV1UNU4_9STRA</name>
<proteinExistence type="predicted"/>
<organism evidence="1 2">
    <name type="scientific">Peronospora matthiolae</name>
    <dbReference type="NCBI Taxonomy" id="2874970"/>
    <lineage>
        <taxon>Eukaryota</taxon>
        <taxon>Sar</taxon>
        <taxon>Stramenopiles</taxon>
        <taxon>Oomycota</taxon>
        <taxon>Peronosporomycetes</taxon>
        <taxon>Peronosporales</taxon>
        <taxon>Peronosporaceae</taxon>
        <taxon>Peronospora</taxon>
    </lineage>
</organism>
<accession>A0AAV1UNU4</accession>
<evidence type="ECO:0000313" key="1">
    <source>
        <dbReference type="EMBL" id="CAK7936261.1"/>
    </source>
</evidence>
<evidence type="ECO:0000313" key="2">
    <source>
        <dbReference type="Proteomes" id="UP001162060"/>
    </source>
</evidence>